<evidence type="ECO:0000313" key="2">
    <source>
        <dbReference type="Proteomes" id="UP000193926"/>
    </source>
</evidence>
<gene>
    <name evidence="1" type="ORF">MGEO_05470</name>
</gene>
<dbReference type="AlphaFoldDB" id="A0A1X4NNF4"/>
<evidence type="ECO:0008006" key="3">
    <source>
        <dbReference type="Google" id="ProtNLM"/>
    </source>
</evidence>
<dbReference type="Proteomes" id="UP000193926">
    <property type="component" value="Unassembled WGS sequence"/>
</dbReference>
<comment type="caution">
    <text evidence="1">The sequence shown here is derived from an EMBL/GenBank/DDBJ whole genome shotgun (WGS) entry which is preliminary data.</text>
</comment>
<evidence type="ECO:0000313" key="1">
    <source>
        <dbReference type="EMBL" id="OSQ51987.1"/>
    </source>
</evidence>
<accession>A0A1X4NNF4</accession>
<protein>
    <recommendedName>
        <fullName evidence="3">Lipoprotein</fullName>
    </recommendedName>
</protein>
<dbReference type="PROSITE" id="PS51257">
    <property type="entry name" value="PROKAR_LIPOPROTEIN"/>
    <property type="match status" value="1"/>
</dbReference>
<keyword evidence="2" id="KW-1185">Reference proteome</keyword>
<dbReference type="EMBL" id="JFKC01000003">
    <property type="protein sequence ID" value="OSQ51987.1"/>
    <property type="molecule type" value="Genomic_DNA"/>
</dbReference>
<proteinExistence type="predicted"/>
<dbReference type="RefSeq" id="WP_085635715.1">
    <property type="nucleotide sequence ID" value="NZ_JFKC01000003.1"/>
</dbReference>
<sequence length="71" mass="6705">MDTHNIKPASAFALVALLGLAACGDTLGEQVLLGGAAGGGTAAAAGGDPLTGAAVGAAANVAYCQTYPERC</sequence>
<dbReference type="STRING" id="1123756.MGEO_05470"/>
<reference evidence="1 2" key="1">
    <citation type="submission" date="2014-03" db="EMBL/GenBank/DDBJ databases">
        <title>The draft genome sequence of Marivita geojedonensis KCTC 23882.</title>
        <authorList>
            <person name="Lai Q."/>
            <person name="Shao Z."/>
        </authorList>
    </citation>
    <scope>NUCLEOTIDE SEQUENCE [LARGE SCALE GENOMIC DNA]</scope>
    <source>
        <strain evidence="1 2">DPG-138</strain>
    </source>
</reference>
<organism evidence="1 2">
    <name type="scientific">Marivita geojedonensis</name>
    <dbReference type="NCBI Taxonomy" id="1123756"/>
    <lineage>
        <taxon>Bacteria</taxon>
        <taxon>Pseudomonadati</taxon>
        <taxon>Pseudomonadota</taxon>
        <taxon>Alphaproteobacteria</taxon>
        <taxon>Rhodobacterales</taxon>
        <taxon>Roseobacteraceae</taxon>
        <taxon>Marivita</taxon>
    </lineage>
</organism>
<name>A0A1X4NNF4_9RHOB</name>